<dbReference type="EMBL" id="BARV01011123">
    <property type="protein sequence ID" value="GAI04177.1"/>
    <property type="molecule type" value="Genomic_DNA"/>
</dbReference>
<reference evidence="1" key="1">
    <citation type="journal article" date="2014" name="Front. Microbiol.">
        <title>High frequency of phylogenetically diverse reductive dehalogenase-homologous genes in deep subseafloor sedimentary metagenomes.</title>
        <authorList>
            <person name="Kawai M."/>
            <person name="Futagami T."/>
            <person name="Toyoda A."/>
            <person name="Takaki Y."/>
            <person name="Nishi S."/>
            <person name="Hori S."/>
            <person name="Arai W."/>
            <person name="Tsubouchi T."/>
            <person name="Morono Y."/>
            <person name="Uchiyama I."/>
            <person name="Ito T."/>
            <person name="Fujiyama A."/>
            <person name="Inagaki F."/>
            <person name="Takami H."/>
        </authorList>
    </citation>
    <scope>NUCLEOTIDE SEQUENCE</scope>
    <source>
        <strain evidence="1">Expedition CK06-06</strain>
    </source>
</reference>
<name>X1KAX8_9ZZZZ</name>
<dbReference type="AlphaFoldDB" id="X1KAX8"/>
<comment type="caution">
    <text evidence="1">The sequence shown here is derived from an EMBL/GenBank/DDBJ whole genome shotgun (WGS) entry which is preliminary data.</text>
</comment>
<proteinExistence type="predicted"/>
<evidence type="ECO:0000313" key="1">
    <source>
        <dbReference type="EMBL" id="GAI04177.1"/>
    </source>
</evidence>
<gene>
    <name evidence="1" type="ORF">S06H3_21232</name>
</gene>
<feature type="non-terminal residue" evidence="1">
    <location>
        <position position="1"/>
    </location>
</feature>
<sequence>ITERKQLTQQTETYAAHIAKAHEEELKRVAHKLHEDTAQSLAALGLTADAMIKAAELGTTFDYLLTGKEGIMPDIIVAIKADGSLNLNLKKALITMVKSLRGSNVSDRIDHNANH</sequence>
<protein>
    <recommendedName>
        <fullName evidence="2">Signal transduction histidine kinase subgroup 3 dimerisation and phosphoacceptor domain-containing protein</fullName>
    </recommendedName>
</protein>
<organism evidence="1">
    <name type="scientific">marine sediment metagenome</name>
    <dbReference type="NCBI Taxonomy" id="412755"/>
    <lineage>
        <taxon>unclassified sequences</taxon>
        <taxon>metagenomes</taxon>
        <taxon>ecological metagenomes</taxon>
    </lineage>
</organism>
<evidence type="ECO:0008006" key="2">
    <source>
        <dbReference type="Google" id="ProtNLM"/>
    </source>
</evidence>
<accession>X1KAX8</accession>